<keyword evidence="2" id="KW-0472">Membrane</keyword>
<evidence type="ECO:0000256" key="2">
    <source>
        <dbReference type="SAM" id="Phobius"/>
    </source>
</evidence>
<evidence type="ECO:0000256" key="1">
    <source>
        <dbReference type="SAM" id="Coils"/>
    </source>
</evidence>
<evidence type="ECO:0000313" key="4">
    <source>
        <dbReference type="Proteomes" id="UP000605144"/>
    </source>
</evidence>
<gene>
    <name evidence="3" type="ORF">EYG76_01170</name>
</gene>
<organism evidence="3 4">
    <name type="scientific">Methanothermococcus okinawensis</name>
    <dbReference type="NCBI Taxonomy" id="155863"/>
    <lineage>
        <taxon>Archaea</taxon>
        <taxon>Methanobacteriati</taxon>
        <taxon>Methanobacteriota</taxon>
        <taxon>Methanomada group</taxon>
        <taxon>Methanococci</taxon>
        <taxon>Methanococcales</taxon>
        <taxon>Methanococcaceae</taxon>
        <taxon>Methanothermococcus</taxon>
    </lineage>
</organism>
<feature type="coiled-coil region" evidence="1">
    <location>
        <begin position="26"/>
        <end position="53"/>
    </location>
</feature>
<dbReference type="EMBL" id="DQSV01000022">
    <property type="protein sequence ID" value="HIP16903.1"/>
    <property type="molecule type" value="Genomic_DNA"/>
</dbReference>
<feature type="transmembrane region" description="Helical" evidence="2">
    <location>
        <begin position="6"/>
        <end position="24"/>
    </location>
</feature>
<keyword evidence="1" id="KW-0175">Coiled coil</keyword>
<evidence type="ECO:0000313" key="3">
    <source>
        <dbReference type="EMBL" id="HIP16903.1"/>
    </source>
</evidence>
<accession>A0A832YRJ6</accession>
<keyword evidence="2" id="KW-1133">Transmembrane helix</keyword>
<proteinExistence type="predicted"/>
<reference evidence="3" key="1">
    <citation type="journal article" date="2020" name="ISME J.">
        <title>Gammaproteobacteria mediating utilization of methyl-, sulfur- and petroleum organic compounds in deep ocean hydrothermal plumes.</title>
        <authorList>
            <person name="Zhou Z."/>
            <person name="Liu Y."/>
            <person name="Pan J."/>
            <person name="Cron B.R."/>
            <person name="Toner B.M."/>
            <person name="Anantharaman K."/>
            <person name="Breier J.A."/>
            <person name="Dick G.J."/>
            <person name="Li M."/>
        </authorList>
    </citation>
    <scope>NUCLEOTIDE SEQUENCE</scope>
    <source>
        <strain evidence="3">SZUA-1385</strain>
    </source>
</reference>
<comment type="caution">
    <text evidence="3">The sequence shown here is derived from an EMBL/GenBank/DDBJ whole genome shotgun (WGS) entry which is preliminary data.</text>
</comment>
<dbReference type="AlphaFoldDB" id="A0A832YRJ6"/>
<protein>
    <submittedName>
        <fullName evidence="3">Uncharacterized protein</fullName>
    </submittedName>
</protein>
<keyword evidence="2" id="KW-0812">Transmembrane</keyword>
<name>A0A832YRJ6_9EURY</name>
<sequence length="61" mass="7108">MSSYDTIAFIIAIISLSINIILFIKLMQLKKELDNVKQSTRLTREELDKINERLGRLKSLK</sequence>
<dbReference type="Proteomes" id="UP000605144">
    <property type="component" value="Unassembled WGS sequence"/>
</dbReference>